<protein>
    <submittedName>
        <fullName evidence="3">Unannotated protein</fullName>
    </submittedName>
</protein>
<gene>
    <name evidence="2" type="ORF">UFOPK1380_00960</name>
    <name evidence="3" type="ORF">UFOPK1778_00123</name>
    <name evidence="4" type="ORF">UFOPK1863_00518</name>
    <name evidence="5" type="ORF">UFOPK2689_00926</name>
    <name evidence="6" type="ORF">UFOPK3555_00849</name>
    <name evidence="7" type="ORF">UFOPK3874_00511</name>
    <name evidence="8" type="ORF">UFOPK4095_00808</name>
</gene>
<organism evidence="3">
    <name type="scientific">freshwater metagenome</name>
    <dbReference type="NCBI Taxonomy" id="449393"/>
    <lineage>
        <taxon>unclassified sequences</taxon>
        <taxon>metagenomes</taxon>
        <taxon>ecological metagenomes</taxon>
    </lineage>
</organism>
<keyword evidence="1" id="KW-1133">Transmembrane helix</keyword>
<sequence>MSGTPSSISGTKRVASAVVGVLLSVAVVGVVGLTLHAVSKDPHKKLYATKESETIVVDGKTYPKANITMGVYADKEQASEDGYEGQKNDWVQYGPSNHIVLPANTYVTMTIHGYDGGESLNSPFFGKVIGTIGNVVNIDGQDVSELGMEEVQHTFTIHSLPSSDRDPLFINVPLKKVLEDDNGWVPTEDPVTNFKGHTMTFSFLTKGAGEYVWNCQFPCGDGTYAKFGAAMSAYGYMSGKVTVA</sequence>
<keyword evidence="1" id="KW-0472">Membrane</keyword>
<dbReference type="EMBL" id="CAEZSC010000063">
    <property type="protein sequence ID" value="CAB4539464.1"/>
    <property type="molecule type" value="Genomic_DNA"/>
</dbReference>
<dbReference type="InterPro" id="IPR008972">
    <property type="entry name" value="Cupredoxin"/>
</dbReference>
<reference evidence="3" key="1">
    <citation type="submission" date="2020-05" db="EMBL/GenBank/DDBJ databases">
        <authorList>
            <person name="Chiriac C."/>
            <person name="Salcher M."/>
            <person name="Ghai R."/>
            <person name="Kavagutti S V."/>
        </authorList>
    </citation>
    <scope>NUCLEOTIDE SEQUENCE</scope>
</reference>
<name>A0A6J6F5M7_9ZZZZ</name>
<dbReference type="EMBL" id="CAEZUD010000003">
    <property type="protein sequence ID" value="CAB4582899.1"/>
    <property type="molecule type" value="Genomic_DNA"/>
</dbReference>
<evidence type="ECO:0000313" key="3">
    <source>
        <dbReference type="EMBL" id="CAB4582899.1"/>
    </source>
</evidence>
<evidence type="ECO:0000313" key="4">
    <source>
        <dbReference type="EMBL" id="CAB4612845.1"/>
    </source>
</evidence>
<dbReference type="EMBL" id="CAEZYL010000061">
    <property type="protein sequence ID" value="CAB4726404.1"/>
    <property type="molecule type" value="Genomic_DNA"/>
</dbReference>
<dbReference type="EMBL" id="CAEZUY010000035">
    <property type="protein sequence ID" value="CAB4612845.1"/>
    <property type="molecule type" value="Genomic_DNA"/>
</dbReference>
<evidence type="ECO:0000313" key="6">
    <source>
        <dbReference type="EMBL" id="CAB4899936.1"/>
    </source>
</evidence>
<keyword evidence="1" id="KW-0812">Transmembrane</keyword>
<evidence type="ECO:0000313" key="5">
    <source>
        <dbReference type="EMBL" id="CAB4726404.1"/>
    </source>
</evidence>
<dbReference type="AlphaFoldDB" id="A0A6J6F5M7"/>
<accession>A0A6J6F5M7</accession>
<dbReference type="EMBL" id="CAFBPI010000046">
    <property type="protein sequence ID" value="CAB5017396.1"/>
    <property type="molecule type" value="Genomic_DNA"/>
</dbReference>
<evidence type="ECO:0000313" key="2">
    <source>
        <dbReference type="EMBL" id="CAB4539464.1"/>
    </source>
</evidence>
<feature type="transmembrane region" description="Helical" evidence="1">
    <location>
        <begin position="14"/>
        <end position="35"/>
    </location>
</feature>
<evidence type="ECO:0000313" key="8">
    <source>
        <dbReference type="EMBL" id="CAB5017396.1"/>
    </source>
</evidence>
<evidence type="ECO:0000313" key="7">
    <source>
        <dbReference type="EMBL" id="CAB4960685.1"/>
    </source>
</evidence>
<evidence type="ECO:0000256" key="1">
    <source>
        <dbReference type="SAM" id="Phobius"/>
    </source>
</evidence>
<dbReference type="EMBL" id="CAFBNS010000073">
    <property type="protein sequence ID" value="CAB4960685.1"/>
    <property type="molecule type" value="Genomic_DNA"/>
</dbReference>
<proteinExistence type="predicted"/>
<dbReference type="Gene3D" id="2.60.40.420">
    <property type="entry name" value="Cupredoxins - blue copper proteins"/>
    <property type="match status" value="1"/>
</dbReference>
<dbReference type="EMBL" id="CAFBME010000092">
    <property type="protein sequence ID" value="CAB4899936.1"/>
    <property type="molecule type" value="Genomic_DNA"/>
</dbReference>